<name>A0A7S3FT38_9SPIT</name>
<evidence type="ECO:0000256" key="1">
    <source>
        <dbReference type="ARBA" id="ARBA00022679"/>
    </source>
</evidence>
<dbReference type="PROSITE" id="PS00183">
    <property type="entry name" value="UBC_1"/>
    <property type="match status" value="1"/>
</dbReference>
<dbReference type="AlphaFoldDB" id="A0A7S3FT38"/>
<feature type="active site" description="Glycyl thioester intermediate" evidence="3">
    <location>
        <position position="90"/>
    </location>
</feature>
<evidence type="ECO:0000256" key="2">
    <source>
        <dbReference type="ARBA" id="ARBA00022786"/>
    </source>
</evidence>
<protein>
    <recommendedName>
        <fullName evidence="5">UBC core domain-containing protein</fullName>
    </recommendedName>
</protein>
<evidence type="ECO:0000259" key="5">
    <source>
        <dbReference type="PROSITE" id="PS50127"/>
    </source>
</evidence>
<organism evidence="6">
    <name type="scientific">Strombidium rassoulzadegani</name>
    <dbReference type="NCBI Taxonomy" id="1082188"/>
    <lineage>
        <taxon>Eukaryota</taxon>
        <taxon>Sar</taxon>
        <taxon>Alveolata</taxon>
        <taxon>Ciliophora</taxon>
        <taxon>Intramacronucleata</taxon>
        <taxon>Spirotrichea</taxon>
        <taxon>Oligotrichia</taxon>
        <taxon>Strombidiidae</taxon>
        <taxon>Strombidium</taxon>
    </lineage>
</organism>
<dbReference type="InterPro" id="IPR023313">
    <property type="entry name" value="UBQ-conjugating_AS"/>
</dbReference>
<keyword evidence="2 4" id="KW-0833">Ubl conjugation pathway</keyword>
<dbReference type="SMART" id="SM00212">
    <property type="entry name" value="UBCc"/>
    <property type="match status" value="1"/>
</dbReference>
<proteinExistence type="inferred from homology"/>
<dbReference type="Pfam" id="PF00179">
    <property type="entry name" value="UQ_con"/>
    <property type="match status" value="1"/>
</dbReference>
<dbReference type="Gene3D" id="3.10.110.10">
    <property type="entry name" value="Ubiquitin Conjugating Enzyme"/>
    <property type="match status" value="1"/>
</dbReference>
<evidence type="ECO:0000313" key="6">
    <source>
        <dbReference type="EMBL" id="CAE0231376.1"/>
    </source>
</evidence>
<evidence type="ECO:0000256" key="3">
    <source>
        <dbReference type="PROSITE-ProRule" id="PRU10133"/>
    </source>
</evidence>
<keyword evidence="1" id="KW-0808">Transferase</keyword>
<feature type="domain" description="UBC core" evidence="5">
    <location>
        <begin position="5"/>
        <end position="153"/>
    </location>
</feature>
<dbReference type="PANTHER" id="PTHR24067">
    <property type="entry name" value="UBIQUITIN-CONJUGATING ENZYME E2"/>
    <property type="match status" value="1"/>
</dbReference>
<sequence>MDSRNNTKRIIKDYKAYQQQAATLGMICKPQDDDITDWDCVIFGPEDTIWEGGVFKLKIKFPPNYPVEPPKVKFLTQMFHPNIYSSGEICLDILEKDKWSSLYNPVSLLQSLQSLLTDPNCTSPANKEASGLYQADRVKYLKKVRECIEKSWIVS</sequence>
<dbReference type="InterPro" id="IPR016135">
    <property type="entry name" value="UBQ-conjugating_enzyme/RWD"/>
</dbReference>
<dbReference type="GO" id="GO:0005524">
    <property type="term" value="F:ATP binding"/>
    <property type="evidence" value="ECO:0007669"/>
    <property type="project" value="UniProtKB-UniRule"/>
</dbReference>
<evidence type="ECO:0000256" key="4">
    <source>
        <dbReference type="RuleBase" id="RU362109"/>
    </source>
</evidence>
<dbReference type="InterPro" id="IPR000608">
    <property type="entry name" value="UBC"/>
</dbReference>
<comment type="similarity">
    <text evidence="4">Belongs to the ubiquitin-conjugating enzyme family.</text>
</comment>
<dbReference type="InterPro" id="IPR050113">
    <property type="entry name" value="Ub_conjugating_enzyme"/>
</dbReference>
<gene>
    <name evidence="6" type="ORF">SRAS04492_LOCUS3172</name>
</gene>
<dbReference type="GO" id="GO:0016740">
    <property type="term" value="F:transferase activity"/>
    <property type="evidence" value="ECO:0007669"/>
    <property type="project" value="UniProtKB-KW"/>
</dbReference>
<reference evidence="6" key="1">
    <citation type="submission" date="2021-01" db="EMBL/GenBank/DDBJ databases">
        <authorList>
            <person name="Corre E."/>
            <person name="Pelletier E."/>
            <person name="Niang G."/>
            <person name="Scheremetjew M."/>
            <person name="Finn R."/>
            <person name="Kale V."/>
            <person name="Holt S."/>
            <person name="Cochrane G."/>
            <person name="Meng A."/>
            <person name="Brown T."/>
            <person name="Cohen L."/>
        </authorList>
    </citation>
    <scope>NUCLEOTIDE SEQUENCE</scope>
    <source>
        <strain evidence="6">Ras09</strain>
    </source>
</reference>
<keyword evidence="4" id="KW-0547">Nucleotide-binding</keyword>
<accession>A0A7S3FT38</accession>
<dbReference type="SUPFAM" id="SSF54495">
    <property type="entry name" value="UBC-like"/>
    <property type="match status" value="1"/>
</dbReference>
<dbReference type="PROSITE" id="PS50127">
    <property type="entry name" value="UBC_2"/>
    <property type="match status" value="1"/>
</dbReference>
<dbReference type="EMBL" id="HBIA01006192">
    <property type="protein sequence ID" value="CAE0231376.1"/>
    <property type="molecule type" value="Transcribed_RNA"/>
</dbReference>
<keyword evidence="4" id="KW-0067">ATP-binding</keyword>